<sequence length="43" mass="5042">MVLCSQNDFYLIQLTREWLFALAFMTLVGEIFMIEQVIATGWV</sequence>
<evidence type="ECO:0000313" key="3">
    <source>
        <dbReference type="Proteomes" id="UP000286862"/>
    </source>
</evidence>
<feature type="transmembrane region" description="Helical" evidence="1">
    <location>
        <begin position="18"/>
        <end position="38"/>
    </location>
</feature>
<keyword evidence="1" id="KW-0472">Membrane</keyword>
<dbReference type="Proteomes" id="UP000286862">
    <property type="component" value="Unassembled WGS sequence"/>
</dbReference>
<accession>A0A444J4F2</accession>
<keyword evidence="1" id="KW-0812">Transmembrane</keyword>
<reference evidence="2 3" key="1">
    <citation type="submission" date="2017-01" db="EMBL/GenBank/DDBJ databases">
        <title>The cable genome- insights into the physiology and evolution of filamentous bacteria capable of sulfide oxidation via long distance electron transfer.</title>
        <authorList>
            <person name="Schreiber L."/>
            <person name="Bjerg J.T."/>
            <person name="Boggild A."/>
            <person name="Van De Vossenberg J."/>
            <person name="Meysman F."/>
            <person name="Nielsen L.P."/>
            <person name="Schramm A."/>
            <person name="Kjeldsen K.U."/>
        </authorList>
    </citation>
    <scope>NUCLEOTIDE SEQUENCE [LARGE SCALE GENOMIC DNA]</scope>
    <source>
        <strain evidence="2">A2</strain>
    </source>
</reference>
<comment type="caution">
    <text evidence="2">The sequence shown here is derived from an EMBL/GenBank/DDBJ whole genome shotgun (WGS) entry which is preliminary data.</text>
</comment>
<organism evidence="2 3">
    <name type="scientific">Candidatus Electrothrix marina</name>
    <dbReference type="NCBI Taxonomy" id="1859130"/>
    <lineage>
        <taxon>Bacteria</taxon>
        <taxon>Pseudomonadati</taxon>
        <taxon>Thermodesulfobacteriota</taxon>
        <taxon>Desulfobulbia</taxon>
        <taxon>Desulfobulbales</taxon>
        <taxon>Desulfobulbaceae</taxon>
        <taxon>Candidatus Electrothrix</taxon>
    </lineage>
</organism>
<keyword evidence="1" id="KW-1133">Transmembrane helix</keyword>
<protein>
    <submittedName>
        <fullName evidence="2">Uncharacterized protein</fullName>
    </submittedName>
</protein>
<dbReference type="AlphaFoldDB" id="A0A444J4F2"/>
<evidence type="ECO:0000256" key="1">
    <source>
        <dbReference type="SAM" id="Phobius"/>
    </source>
</evidence>
<dbReference type="EMBL" id="MTKQ01000131">
    <property type="protein sequence ID" value="RWX47975.1"/>
    <property type="molecule type" value="Genomic_DNA"/>
</dbReference>
<evidence type="ECO:0000313" key="2">
    <source>
        <dbReference type="EMBL" id="RWX47975.1"/>
    </source>
</evidence>
<gene>
    <name evidence="2" type="ORF">VT99_11316</name>
</gene>
<proteinExistence type="predicted"/>
<name>A0A444J4F2_9BACT</name>